<accession>A0A655AMD3</accession>
<organism evidence="2 3">
    <name type="scientific">Mycobacterium tuberculosis</name>
    <dbReference type="NCBI Taxonomy" id="1773"/>
    <lineage>
        <taxon>Bacteria</taxon>
        <taxon>Bacillati</taxon>
        <taxon>Actinomycetota</taxon>
        <taxon>Actinomycetes</taxon>
        <taxon>Mycobacteriales</taxon>
        <taxon>Mycobacteriaceae</taxon>
        <taxon>Mycobacterium</taxon>
        <taxon>Mycobacterium tuberculosis complex</taxon>
    </lineage>
</organism>
<name>A0A655AMD3_MYCTX</name>
<dbReference type="EMBL" id="CNGE01000777">
    <property type="protein sequence ID" value="CKT33094.1"/>
    <property type="molecule type" value="Genomic_DNA"/>
</dbReference>
<protein>
    <submittedName>
        <fullName evidence="2">Uncharacterized protein</fullName>
    </submittedName>
</protein>
<evidence type="ECO:0000313" key="2">
    <source>
        <dbReference type="EMBL" id="CKT33094.1"/>
    </source>
</evidence>
<evidence type="ECO:0000256" key="1">
    <source>
        <dbReference type="SAM" id="MobiDB-lite"/>
    </source>
</evidence>
<dbReference type="AlphaFoldDB" id="A0A655AMD3"/>
<feature type="compositionally biased region" description="Basic and acidic residues" evidence="1">
    <location>
        <begin position="125"/>
        <end position="144"/>
    </location>
</feature>
<reference evidence="2 3" key="1">
    <citation type="submission" date="2015-03" db="EMBL/GenBank/DDBJ databases">
        <authorList>
            <consortium name="Pathogen Informatics"/>
        </authorList>
    </citation>
    <scope>NUCLEOTIDE SEQUENCE [LARGE SCALE GENOMIC DNA]</scope>
    <source>
        <strain evidence="2 3">Bir 172</strain>
    </source>
</reference>
<gene>
    <name evidence="2" type="ORF">ERS027646_03360</name>
</gene>
<sequence length="144" mass="15418">MFQITLHRVAPAGRRILVALVVVGEPGVELDLAAVGEVREAAGESQPGVWCPPRLVVVAALPVRVGFDGRDLRCLRADLVCGGTRTDRQQQSGSDPIRVADHPFQGPGAAHGAADDGGDLGDAQRGQRRDVRLHLVTYRDQRKS</sequence>
<proteinExistence type="predicted"/>
<feature type="region of interest" description="Disordered" evidence="1">
    <location>
        <begin position="84"/>
        <end position="144"/>
    </location>
</feature>
<dbReference type="Proteomes" id="UP000048948">
    <property type="component" value="Unassembled WGS sequence"/>
</dbReference>
<evidence type="ECO:0000313" key="3">
    <source>
        <dbReference type="Proteomes" id="UP000048948"/>
    </source>
</evidence>